<feature type="region of interest" description="Disordered" evidence="5">
    <location>
        <begin position="104"/>
        <end position="138"/>
    </location>
</feature>
<dbReference type="GO" id="GO:0006355">
    <property type="term" value="P:regulation of DNA-templated transcription"/>
    <property type="evidence" value="ECO:0007669"/>
    <property type="project" value="InterPro"/>
</dbReference>
<keyword evidence="1" id="KW-0805">Transcription regulation</keyword>
<dbReference type="PANTHER" id="PTHR31719">
    <property type="entry name" value="NAC TRANSCRIPTION FACTOR 56"/>
    <property type="match status" value="1"/>
</dbReference>
<dbReference type="GO" id="GO:0003677">
    <property type="term" value="F:DNA binding"/>
    <property type="evidence" value="ECO:0007669"/>
    <property type="project" value="UniProtKB-KW"/>
</dbReference>
<evidence type="ECO:0000256" key="2">
    <source>
        <dbReference type="ARBA" id="ARBA00023125"/>
    </source>
</evidence>
<evidence type="ECO:0000313" key="8">
    <source>
        <dbReference type="Proteomes" id="UP000095767"/>
    </source>
</evidence>
<dbReference type="InterPro" id="IPR003441">
    <property type="entry name" value="NAC-dom"/>
</dbReference>
<dbReference type="SUPFAM" id="SSF101941">
    <property type="entry name" value="NAC domain"/>
    <property type="match status" value="1"/>
</dbReference>
<dbReference type="Gene3D" id="2.170.150.80">
    <property type="entry name" value="NAC domain"/>
    <property type="match status" value="1"/>
</dbReference>
<evidence type="ECO:0000256" key="4">
    <source>
        <dbReference type="ARBA" id="ARBA00023242"/>
    </source>
</evidence>
<dbReference type="PROSITE" id="PS51005">
    <property type="entry name" value="NAC"/>
    <property type="match status" value="1"/>
</dbReference>
<dbReference type="AlphaFoldDB" id="A0A1E5VS32"/>
<evidence type="ECO:0000256" key="3">
    <source>
        <dbReference type="ARBA" id="ARBA00023163"/>
    </source>
</evidence>
<reference evidence="7 8" key="1">
    <citation type="submission" date="2016-09" db="EMBL/GenBank/DDBJ databases">
        <title>The draft genome of Dichanthelium oligosanthes: A C3 panicoid grass species.</title>
        <authorList>
            <person name="Studer A.J."/>
            <person name="Schnable J.C."/>
            <person name="Brutnell T.P."/>
        </authorList>
    </citation>
    <scope>NUCLEOTIDE SEQUENCE [LARGE SCALE GENOMIC DNA]</scope>
    <source>
        <strain evidence="8">cv. Kellogg 1175</strain>
        <tissue evidence="7">Leaf</tissue>
    </source>
</reference>
<dbReference type="OrthoDB" id="673859at2759"/>
<organism evidence="7 8">
    <name type="scientific">Dichanthelium oligosanthes</name>
    <dbReference type="NCBI Taxonomy" id="888268"/>
    <lineage>
        <taxon>Eukaryota</taxon>
        <taxon>Viridiplantae</taxon>
        <taxon>Streptophyta</taxon>
        <taxon>Embryophyta</taxon>
        <taxon>Tracheophyta</taxon>
        <taxon>Spermatophyta</taxon>
        <taxon>Magnoliopsida</taxon>
        <taxon>Liliopsida</taxon>
        <taxon>Poales</taxon>
        <taxon>Poaceae</taxon>
        <taxon>PACMAD clade</taxon>
        <taxon>Panicoideae</taxon>
        <taxon>Panicodae</taxon>
        <taxon>Paniceae</taxon>
        <taxon>Dichantheliinae</taxon>
        <taxon>Dichanthelium</taxon>
    </lineage>
</organism>
<gene>
    <name evidence="7" type="ORF">BAE44_0011049</name>
</gene>
<dbReference type="EMBL" id="LWDX02031308">
    <property type="protein sequence ID" value="OEL27933.1"/>
    <property type="molecule type" value="Genomic_DNA"/>
</dbReference>
<keyword evidence="2" id="KW-0238">DNA-binding</keyword>
<dbReference type="Pfam" id="PF02365">
    <property type="entry name" value="NAM"/>
    <property type="match status" value="1"/>
</dbReference>
<dbReference type="PANTHER" id="PTHR31719:SF94">
    <property type="entry name" value="PROTEIN ATAF2"/>
    <property type="match status" value="1"/>
</dbReference>
<comment type="caution">
    <text evidence="7">The sequence shown here is derived from an EMBL/GenBank/DDBJ whole genome shotgun (WGS) entry which is preliminary data.</text>
</comment>
<keyword evidence="8" id="KW-1185">Reference proteome</keyword>
<dbReference type="Proteomes" id="UP000095767">
    <property type="component" value="Unassembled WGS sequence"/>
</dbReference>
<protein>
    <recommendedName>
        <fullName evidence="6">NAC domain-containing protein</fullName>
    </recommendedName>
</protein>
<evidence type="ECO:0000256" key="5">
    <source>
        <dbReference type="SAM" id="MobiDB-lite"/>
    </source>
</evidence>
<evidence type="ECO:0000256" key="1">
    <source>
        <dbReference type="ARBA" id="ARBA00023015"/>
    </source>
</evidence>
<accession>A0A1E5VS32</accession>
<evidence type="ECO:0000259" key="6">
    <source>
        <dbReference type="PROSITE" id="PS51005"/>
    </source>
</evidence>
<sequence length="189" mass="21078">MAGPLQALPPGVYFNPSAEECVRDFLRPWIAGVRPGTDRIIDDVDIYSEHPAALVRGREPGLSRGFEHKWFLLTHCVCLSGGRGRGKVRVKRDVATGGNWRVEQRTKNIAERDQEEEPPGGDRRRTNGFYLGGGKGKGKNDGAFKTPWLMEELTTEEEEAAAAGGWRGERIVKVFCKLYVSLLYTSRCV</sequence>
<evidence type="ECO:0000313" key="7">
    <source>
        <dbReference type="EMBL" id="OEL27933.1"/>
    </source>
</evidence>
<name>A0A1E5VS32_9POAL</name>
<dbReference type="STRING" id="888268.A0A1E5VS32"/>
<feature type="domain" description="NAC" evidence="6">
    <location>
        <begin position="8"/>
        <end position="181"/>
    </location>
</feature>
<keyword evidence="3" id="KW-0804">Transcription</keyword>
<proteinExistence type="predicted"/>
<keyword evidence="4" id="KW-0539">Nucleus</keyword>
<dbReference type="InterPro" id="IPR036093">
    <property type="entry name" value="NAC_dom_sf"/>
</dbReference>